<dbReference type="Pfam" id="PF09174">
    <property type="entry name" value="Maf1"/>
    <property type="match status" value="1"/>
</dbReference>
<dbReference type="PANTHER" id="PTHR22504">
    <property type="entry name" value="REPRESSOR OF RNA POLYMERASE III TRANSCRIPTION MAF1"/>
    <property type="match status" value="1"/>
</dbReference>
<organism evidence="2 3">
    <name type="scientific">Microbotryum silenes-dioicae</name>
    <dbReference type="NCBI Taxonomy" id="796604"/>
    <lineage>
        <taxon>Eukaryota</taxon>
        <taxon>Fungi</taxon>
        <taxon>Dikarya</taxon>
        <taxon>Basidiomycota</taxon>
        <taxon>Pucciniomycotina</taxon>
        <taxon>Microbotryomycetes</taxon>
        <taxon>Microbotryales</taxon>
        <taxon>Microbotryaceae</taxon>
        <taxon>Microbotryum</taxon>
    </lineage>
</organism>
<feature type="region of interest" description="Disordered" evidence="1">
    <location>
        <begin position="201"/>
        <end position="293"/>
    </location>
</feature>
<sequence length="480" mass="52004">MKYLEIPELDMLSRALDLSTPTLKVTTRVEAYSCKPIARERKLFKTLESELIQDLSHSTSVSPPEQHPGLLDSAFGPLDKRESRKTLWLLIGLLNVAFPDHDFSKVRPEEFRREEGPRAVLASLSTALDHLRSPTGQRSFSSYPPSSSFALPSSPMSDPLALPSTMMTASFEGDSIPTNPFLRRVLDPIIDLSECEVFSYTPDIDSDPHAYDSDDESDDDDLDPDAFERDSDGGMTWEMDGFEGSPVLGGNGHHHHQAHGPNSSRGGGGYSNTQLSRSSAGSAMHHSNDWYSRPSTPMKSISSVFRGGAPGTPASMQGDASFADDYFGESSTGGLLWSTFHFLYNRKAKRIVFISAWARTPRSESARQSMRRIKRQNAAAAASRAASIAARVAKATANMSQSDEDEDEGEGEGEGEEEGASPGSKGPITTVTGSSLSSSLKRSASQTSELANPLLSNKLVGSTTTTTTLGRNKKRTKSRA</sequence>
<feature type="compositionally biased region" description="Acidic residues" evidence="1">
    <location>
        <begin position="402"/>
        <end position="419"/>
    </location>
</feature>
<name>A0A2X0PJQ9_9BASI</name>
<proteinExistence type="predicted"/>
<dbReference type="InterPro" id="IPR038564">
    <property type="entry name" value="Maf1_sf"/>
</dbReference>
<dbReference type="GO" id="GO:0000994">
    <property type="term" value="F:RNA polymerase III core binding"/>
    <property type="evidence" value="ECO:0007669"/>
    <property type="project" value="TreeGrafter"/>
</dbReference>
<feature type="compositionally biased region" description="Acidic residues" evidence="1">
    <location>
        <begin position="213"/>
        <end position="225"/>
    </location>
</feature>
<feature type="compositionally biased region" description="Polar residues" evidence="1">
    <location>
        <begin position="271"/>
        <end position="281"/>
    </location>
</feature>
<feature type="compositionally biased region" description="Low complexity" evidence="1">
    <location>
        <begin position="456"/>
        <end position="470"/>
    </location>
</feature>
<dbReference type="AlphaFoldDB" id="A0A2X0PJQ9"/>
<feature type="compositionally biased region" description="Low complexity" evidence="1">
    <location>
        <begin position="429"/>
        <end position="448"/>
    </location>
</feature>
<dbReference type="InterPro" id="IPR015257">
    <property type="entry name" value="Maf1"/>
</dbReference>
<feature type="compositionally biased region" description="Basic residues" evidence="1">
    <location>
        <begin position="471"/>
        <end position="480"/>
    </location>
</feature>
<dbReference type="STRING" id="796604.A0A2X0PJQ9"/>
<accession>A0A2X0PJQ9</accession>
<dbReference type="PANTHER" id="PTHR22504:SF0">
    <property type="entry name" value="REPRESSOR OF RNA POLYMERASE III TRANSCRIPTION MAF1 HOMOLOG"/>
    <property type="match status" value="1"/>
</dbReference>
<dbReference type="Gene3D" id="3.40.1000.50">
    <property type="entry name" value="Repressor of RNA polymerase III transcription Maf1"/>
    <property type="match status" value="1"/>
</dbReference>
<evidence type="ECO:0000256" key="1">
    <source>
        <dbReference type="SAM" id="MobiDB-lite"/>
    </source>
</evidence>
<keyword evidence="3" id="KW-1185">Reference proteome</keyword>
<protein>
    <submittedName>
        <fullName evidence="2">BQ5605_C020g09195 protein</fullName>
    </submittedName>
</protein>
<evidence type="ECO:0000313" key="3">
    <source>
        <dbReference type="Proteomes" id="UP000249464"/>
    </source>
</evidence>
<feature type="region of interest" description="Disordered" evidence="1">
    <location>
        <begin position="133"/>
        <end position="155"/>
    </location>
</feature>
<feature type="compositionally biased region" description="Low complexity" evidence="1">
    <location>
        <begin position="139"/>
        <end position="155"/>
    </location>
</feature>
<dbReference type="GO" id="GO:0005634">
    <property type="term" value="C:nucleus"/>
    <property type="evidence" value="ECO:0007669"/>
    <property type="project" value="TreeGrafter"/>
</dbReference>
<dbReference type="GO" id="GO:0016480">
    <property type="term" value="P:negative regulation of transcription by RNA polymerase III"/>
    <property type="evidence" value="ECO:0007669"/>
    <property type="project" value="InterPro"/>
</dbReference>
<evidence type="ECO:0000313" key="2">
    <source>
        <dbReference type="EMBL" id="SGZ18661.1"/>
    </source>
</evidence>
<gene>
    <name evidence="2" type="primary">BQ5605_C020g09195</name>
    <name evidence="2" type="ORF">BQ5605_C020G09195</name>
</gene>
<reference evidence="2 3" key="1">
    <citation type="submission" date="2016-11" db="EMBL/GenBank/DDBJ databases">
        <authorList>
            <person name="Jaros S."/>
            <person name="Januszkiewicz K."/>
            <person name="Wedrychowicz H."/>
        </authorList>
    </citation>
    <scope>NUCLEOTIDE SEQUENCE [LARGE SCALE GENOMIC DNA]</scope>
</reference>
<dbReference type="Proteomes" id="UP000249464">
    <property type="component" value="Unassembled WGS sequence"/>
</dbReference>
<dbReference type="EMBL" id="FQNC01000082">
    <property type="protein sequence ID" value="SGZ18661.1"/>
    <property type="molecule type" value="Genomic_DNA"/>
</dbReference>
<feature type="region of interest" description="Disordered" evidence="1">
    <location>
        <begin position="393"/>
        <end position="480"/>
    </location>
</feature>